<dbReference type="AlphaFoldDB" id="A0A3A9Z035"/>
<dbReference type="EMBL" id="RBAL01000009">
    <property type="protein sequence ID" value="RKN40757.1"/>
    <property type="molecule type" value="Genomic_DNA"/>
</dbReference>
<dbReference type="Proteomes" id="UP000272474">
    <property type="component" value="Unassembled WGS sequence"/>
</dbReference>
<evidence type="ECO:0000313" key="2">
    <source>
        <dbReference type="Proteomes" id="UP000272474"/>
    </source>
</evidence>
<gene>
    <name evidence="1" type="ORF">D7294_16835</name>
</gene>
<proteinExistence type="predicted"/>
<name>A0A3A9Z035_9ACTN</name>
<keyword evidence="2" id="KW-1185">Reference proteome</keyword>
<organism evidence="1 2">
    <name type="scientific">Streptomyces hoynatensis</name>
    <dbReference type="NCBI Taxonomy" id="1141874"/>
    <lineage>
        <taxon>Bacteria</taxon>
        <taxon>Bacillati</taxon>
        <taxon>Actinomycetota</taxon>
        <taxon>Actinomycetes</taxon>
        <taxon>Kitasatosporales</taxon>
        <taxon>Streptomycetaceae</taxon>
        <taxon>Streptomyces</taxon>
    </lineage>
</organism>
<accession>A0A3A9Z035</accession>
<reference evidence="1 2" key="1">
    <citation type="journal article" date="2014" name="Int. J. Syst. Evol. Microbiol.">
        <title>Streptomyces hoynatensis sp. nov., isolated from deep marine sediment.</title>
        <authorList>
            <person name="Veyisoglu A."/>
            <person name="Sahin N."/>
        </authorList>
    </citation>
    <scope>NUCLEOTIDE SEQUENCE [LARGE SCALE GENOMIC DNA]</scope>
    <source>
        <strain evidence="1 2">KCTC 29097</strain>
    </source>
</reference>
<sequence>MAPSIPDSVRFDPDPHPSLLVLASGLAKHVAIDGRSLILRGGDGPVLVATAEGRHLGVISPTRAGFEAVPVAGEPLRTAREERALRHLIAADAVRALHDALPLGRAELRHLLDRDDDRYAALATGGAR</sequence>
<protein>
    <submittedName>
        <fullName evidence="1">Uncharacterized protein</fullName>
    </submittedName>
</protein>
<evidence type="ECO:0000313" key="1">
    <source>
        <dbReference type="EMBL" id="RKN40757.1"/>
    </source>
</evidence>
<comment type="caution">
    <text evidence="1">The sequence shown here is derived from an EMBL/GenBank/DDBJ whole genome shotgun (WGS) entry which is preliminary data.</text>
</comment>
<dbReference type="RefSeq" id="WP_120680520.1">
    <property type="nucleotide sequence ID" value="NZ_RBAL01000009.1"/>
</dbReference>